<dbReference type="InterPro" id="IPR041931">
    <property type="entry name" value="DNA_pol3_alpha_thumb_dom"/>
</dbReference>
<keyword evidence="9" id="KW-0239">DNA-directed DNA polymerase</keyword>
<evidence type="ECO:0000256" key="12">
    <source>
        <dbReference type="ARBA" id="ARBA00049244"/>
    </source>
</evidence>
<dbReference type="CDD" id="cd04485">
    <property type="entry name" value="DnaE_OBF"/>
    <property type="match status" value="1"/>
</dbReference>
<protein>
    <recommendedName>
        <fullName evidence="4">DNA polymerase III subunit alpha</fullName>
        <ecNumber evidence="3">2.7.7.7</ecNumber>
    </recommendedName>
</protein>
<dbReference type="EMBL" id="CP096040">
    <property type="protein sequence ID" value="USQ93765.1"/>
    <property type="molecule type" value="Genomic_DNA"/>
</dbReference>
<dbReference type="InterPro" id="IPR003141">
    <property type="entry name" value="Pol/His_phosphatase_N"/>
</dbReference>
<dbReference type="Pfam" id="PF02811">
    <property type="entry name" value="PHP"/>
    <property type="match status" value="1"/>
</dbReference>
<dbReference type="InterPro" id="IPR016195">
    <property type="entry name" value="Pol/histidinol_Pase-like"/>
</dbReference>
<comment type="catalytic activity">
    <reaction evidence="12">
        <text>DNA(n) + a 2'-deoxyribonucleoside 5'-triphosphate = DNA(n+1) + diphosphate</text>
        <dbReference type="Rhea" id="RHEA:22508"/>
        <dbReference type="Rhea" id="RHEA-COMP:17339"/>
        <dbReference type="Rhea" id="RHEA-COMP:17340"/>
        <dbReference type="ChEBI" id="CHEBI:33019"/>
        <dbReference type="ChEBI" id="CHEBI:61560"/>
        <dbReference type="ChEBI" id="CHEBI:173112"/>
        <dbReference type="EC" id="2.7.7.7"/>
    </reaction>
</comment>
<keyword evidence="7 14" id="KW-0548">Nucleotidyltransferase</keyword>
<evidence type="ECO:0000313" key="14">
    <source>
        <dbReference type="EMBL" id="USQ93765.1"/>
    </source>
</evidence>
<dbReference type="Proteomes" id="UP001057520">
    <property type="component" value="Chromosome"/>
</dbReference>
<comment type="similarity">
    <text evidence="2">Belongs to the DNA polymerase type-C family. DnaE subfamily.</text>
</comment>
<comment type="function">
    <text evidence="10">DNA polymerase III is a complex, multichain enzyme responsible for most of the replicative synthesis in bacteria. This DNA polymerase also exhibits 3' to 5' exonuclease activity. The alpha chain is the DNA polymerase.</text>
</comment>
<feature type="domain" description="Polymerase/histidinol phosphatase N-terminal" evidence="13">
    <location>
        <begin position="10"/>
        <end position="77"/>
    </location>
</feature>
<dbReference type="SMART" id="SM00481">
    <property type="entry name" value="POLIIIAc"/>
    <property type="match status" value="1"/>
</dbReference>
<accession>A0ABY4ZM73</accession>
<evidence type="ECO:0000256" key="6">
    <source>
        <dbReference type="ARBA" id="ARBA00022679"/>
    </source>
</evidence>
<gene>
    <name evidence="14" type="primary">dnaE</name>
    <name evidence="14" type="ORF">MZV50_14115</name>
</gene>
<keyword evidence="6 14" id="KW-0808">Transferase</keyword>
<dbReference type="Gene3D" id="1.10.10.1600">
    <property type="entry name" value="Bacterial DNA polymerase III alpha subunit, thumb domain"/>
    <property type="match status" value="1"/>
</dbReference>
<evidence type="ECO:0000256" key="10">
    <source>
        <dbReference type="ARBA" id="ARBA00025611"/>
    </source>
</evidence>
<reference evidence="14 15" key="1">
    <citation type="submission" date="2022-04" db="EMBL/GenBank/DDBJ databases">
        <title>Genome sequence of soybean root-associated Caulobacter segnis RL271.</title>
        <authorList>
            <person name="Longley R."/>
            <person name="Bonito G."/>
            <person name="Trigodet F."/>
            <person name="Crosson S."/>
            <person name="Fiebig A."/>
        </authorList>
    </citation>
    <scope>NUCLEOTIDE SEQUENCE [LARGE SCALE GENOMIC DNA]</scope>
    <source>
        <strain evidence="14 15">RL271</strain>
    </source>
</reference>
<evidence type="ECO:0000256" key="2">
    <source>
        <dbReference type="ARBA" id="ARBA00009496"/>
    </source>
</evidence>
<sequence length="1143" mass="125581">MADEEGQGFVHLRVRSAYSLLEGAIKADQIGKLAAAAGMPAAGLADRANLFGALEYSSYAKDAGVQPIIGCAIPVTGIGGGPTERWARAPTVMLLAQNEQGYLNLSELSSIAYLDSAELPEPIVPWAKVVEYSEGLILLSGGTDGPVDALYAAGKSAEASAALAEMHRVFGDRFYVELQRHGLPKQAAAEPGLVNWAYDNDVPLVATNDVYFAKEGFYDAHDALLCIADGSFVGQDERRRVTPEHWFKPADVMRKLFSDLPEACDNTLDIARRCAFMVHKRAPILPSFPTGDGRNEAEELRHQAREGLKMRLDGLTMSATLEEYEQRLEFELDIIEKMGFPGYFLIVSDFIKWGKAHGIPVGPGRGSGAGSLVAWVLTITDLDPLRFGLLFERFLNPERVSMPDFDVDFCQERREEVISYVQEKYGRDRVAQIITFGSLQARAVLRDVGRVMQLPLGLVDRLCKMVPNNPAAPVTLAQAIDLEPRLKQAKKEDANVSACLDVALQLEGLFRNASTHAAGVVIGDRPLTQLTPLYKDPRSDLPATQFNMKWVESAGLVKFDFLGLKTLTVLDRAVKHLKKRGFEIDLGKLPFDDTATYELLASGQTVGVFQLESQGMRDTLRKMRCGSIEEITALISLYRPGPMDNIDTFVDCKFGRKPVDTLHPSLETVLKETYGVIVYQEQVMQIAQILAGYSLGEADLLRRAMGKKKKEEMDLQKIRFVSGAKEKNVPEEQSGSIFELVAKFAGYGFNKSHAAAYAFISYQTAWLKANTPVEFFAASMSLDLSNTDKLAVFHQDARKFEITVRAPDVNVSGADFEVENGEVLYALGAIRNVGLEAMKHLVAIREEGGPFRDIFDFVERIDPKQVNKRAIENLARAGAFDQIHKNRAQIVASADVLIAHAQSCHADRQGGQGGLFGSDPGAGRPRLAKTENWNQVDLLDEELSAVGFYLTGHPLEDVVGMLRRRRTSMLTEAMAQAEAGMEALRMCGVVRRRQERASQSGEKFAFVSLSDPTGEYEVLFPPESLRKCRDVLEPGKAVVIKVRAKARDGEVRFFGDDAEPIEKAIENVVAGLRVHLSPSATEIEALRRRLEPAQGQKGGEVTFVAAIGGGREIELRLPGRYTLDAALRGALKTAPGVALLEDV</sequence>
<dbReference type="Pfam" id="PF14579">
    <property type="entry name" value="HHH_6"/>
    <property type="match status" value="1"/>
</dbReference>
<dbReference type="CDD" id="cd07433">
    <property type="entry name" value="PHP_PolIIIA_DnaE1"/>
    <property type="match status" value="1"/>
</dbReference>
<dbReference type="InterPro" id="IPR004013">
    <property type="entry name" value="PHP_dom"/>
</dbReference>
<dbReference type="InterPro" id="IPR004365">
    <property type="entry name" value="NA-bd_OB_tRNA"/>
</dbReference>
<proteinExistence type="inferred from homology"/>
<dbReference type="Gene3D" id="3.20.20.140">
    <property type="entry name" value="Metal-dependent hydrolases"/>
    <property type="match status" value="1"/>
</dbReference>
<dbReference type="InterPro" id="IPR004805">
    <property type="entry name" value="DnaE2/DnaE/PolC"/>
</dbReference>
<dbReference type="GO" id="GO:0003887">
    <property type="term" value="F:DNA-directed DNA polymerase activity"/>
    <property type="evidence" value="ECO:0007669"/>
    <property type="project" value="UniProtKB-EC"/>
</dbReference>
<evidence type="ECO:0000256" key="7">
    <source>
        <dbReference type="ARBA" id="ARBA00022695"/>
    </source>
</evidence>
<dbReference type="NCBIfam" id="NF004226">
    <property type="entry name" value="PRK05673.1"/>
    <property type="match status" value="1"/>
</dbReference>
<evidence type="ECO:0000313" key="15">
    <source>
        <dbReference type="Proteomes" id="UP001057520"/>
    </source>
</evidence>
<evidence type="ECO:0000256" key="3">
    <source>
        <dbReference type="ARBA" id="ARBA00012417"/>
    </source>
</evidence>
<name>A0ABY4ZM73_9CAUL</name>
<dbReference type="NCBIfam" id="TIGR00594">
    <property type="entry name" value="polc"/>
    <property type="match status" value="1"/>
</dbReference>
<evidence type="ECO:0000256" key="1">
    <source>
        <dbReference type="ARBA" id="ARBA00004496"/>
    </source>
</evidence>
<keyword evidence="5" id="KW-0963">Cytoplasm</keyword>
<dbReference type="InterPro" id="IPR029460">
    <property type="entry name" value="DNAPol_HHH"/>
</dbReference>
<keyword evidence="15" id="KW-1185">Reference proteome</keyword>
<keyword evidence="8" id="KW-0235">DNA replication</keyword>
<evidence type="ECO:0000256" key="9">
    <source>
        <dbReference type="ARBA" id="ARBA00022932"/>
    </source>
</evidence>
<dbReference type="PANTHER" id="PTHR32294">
    <property type="entry name" value="DNA POLYMERASE III SUBUNIT ALPHA"/>
    <property type="match status" value="1"/>
</dbReference>
<evidence type="ECO:0000259" key="13">
    <source>
        <dbReference type="SMART" id="SM00481"/>
    </source>
</evidence>
<dbReference type="InterPro" id="IPR011708">
    <property type="entry name" value="DNA_pol3_alpha_NTPase_dom"/>
</dbReference>
<evidence type="ECO:0000256" key="4">
    <source>
        <dbReference type="ARBA" id="ARBA00019114"/>
    </source>
</evidence>
<comment type="subunit">
    <text evidence="11">DNA polymerase III contains a core (composed of alpha, epsilon and theta chains) that associates with a tau subunit. This core dimerizes to form the POLIII' complex. PolIII' associates with the gamma complex (composed of gamma, delta, delta', psi and chi chains) and with the beta chain to form the complete DNA polymerase III complex.</text>
</comment>
<organism evidence="14 15">
    <name type="scientific">Caulobacter segnis</name>
    <dbReference type="NCBI Taxonomy" id="88688"/>
    <lineage>
        <taxon>Bacteria</taxon>
        <taxon>Pseudomonadati</taxon>
        <taxon>Pseudomonadota</taxon>
        <taxon>Alphaproteobacteria</taxon>
        <taxon>Caulobacterales</taxon>
        <taxon>Caulobacteraceae</taxon>
        <taxon>Caulobacter</taxon>
    </lineage>
</organism>
<dbReference type="Gene3D" id="1.10.150.870">
    <property type="match status" value="1"/>
</dbReference>
<dbReference type="InterPro" id="IPR040982">
    <property type="entry name" value="DNA_pol3_finger"/>
</dbReference>
<dbReference type="EC" id="2.7.7.7" evidence="3"/>
<dbReference type="SUPFAM" id="SSF89550">
    <property type="entry name" value="PHP domain-like"/>
    <property type="match status" value="1"/>
</dbReference>
<dbReference type="Pfam" id="PF07733">
    <property type="entry name" value="DNA_pol3_alpha"/>
    <property type="match status" value="1"/>
</dbReference>
<dbReference type="PANTHER" id="PTHR32294:SF0">
    <property type="entry name" value="DNA POLYMERASE III SUBUNIT ALPHA"/>
    <property type="match status" value="1"/>
</dbReference>
<dbReference type="Pfam" id="PF01336">
    <property type="entry name" value="tRNA_anti-codon"/>
    <property type="match status" value="1"/>
</dbReference>
<evidence type="ECO:0000256" key="5">
    <source>
        <dbReference type="ARBA" id="ARBA00022490"/>
    </source>
</evidence>
<evidence type="ECO:0000256" key="11">
    <source>
        <dbReference type="ARBA" id="ARBA00026073"/>
    </source>
</evidence>
<dbReference type="Pfam" id="PF17657">
    <property type="entry name" value="DNA_pol3_finger"/>
    <property type="match status" value="1"/>
</dbReference>
<evidence type="ECO:0000256" key="8">
    <source>
        <dbReference type="ARBA" id="ARBA00022705"/>
    </source>
</evidence>
<comment type="subcellular location">
    <subcellularLocation>
        <location evidence="1">Cytoplasm</location>
    </subcellularLocation>
</comment>
<dbReference type="InterPro" id="IPR049821">
    <property type="entry name" value="PolIIIA_DnaE1_PHP"/>
</dbReference>